<feature type="transmembrane region" description="Helical" evidence="9">
    <location>
        <begin position="343"/>
        <end position="361"/>
    </location>
</feature>
<keyword evidence="4" id="KW-1003">Cell membrane</keyword>
<dbReference type="Proteomes" id="UP001595816">
    <property type="component" value="Unassembled WGS sequence"/>
</dbReference>
<evidence type="ECO:0000256" key="8">
    <source>
        <dbReference type="ARBA" id="ARBA00023136"/>
    </source>
</evidence>
<evidence type="ECO:0000256" key="9">
    <source>
        <dbReference type="SAM" id="Phobius"/>
    </source>
</evidence>
<feature type="transmembrane region" description="Helical" evidence="9">
    <location>
        <begin position="256"/>
        <end position="278"/>
    </location>
</feature>
<comment type="subcellular location">
    <subcellularLocation>
        <location evidence="1">Cell membrane</location>
        <topology evidence="1">Multi-pass membrane protein</topology>
    </subcellularLocation>
</comment>
<dbReference type="PANTHER" id="PTHR23535">
    <property type="entry name" value="SUGAR EFFLUX TRANSPORTER A-RELATED"/>
    <property type="match status" value="1"/>
</dbReference>
<feature type="transmembrane region" description="Helical" evidence="9">
    <location>
        <begin position="367"/>
        <end position="388"/>
    </location>
</feature>
<dbReference type="Pfam" id="PF07690">
    <property type="entry name" value="MFS_1"/>
    <property type="match status" value="2"/>
</dbReference>
<proteinExistence type="inferred from homology"/>
<dbReference type="Gene3D" id="1.20.1250.20">
    <property type="entry name" value="MFS general substrate transporter like domains"/>
    <property type="match status" value="2"/>
</dbReference>
<evidence type="ECO:0000313" key="12">
    <source>
        <dbReference type="Proteomes" id="UP001595816"/>
    </source>
</evidence>
<feature type="transmembrane region" description="Helical" evidence="9">
    <location>
        <begin position="313"/>
        <end position="331"/>
    </location>
</feature>
<reference evidence="12" key="1">
    <citation type="journal article" date="2019" name="Int. J. Syst. Evol. Microbiol.">
        <title>The Global Catalogue of Microorganisms (GCM) 10K type strain sequencing project: providing services to taxonomists for standard genome sequencing and annotation.</title>
        <authorList>
            <consortium name="The Broad Institute Genomics Platform"/>
            <consortium name="The Broad Institute Genome Sequencing Center for Infectious Disease"/>
            <person name="Wu L."/>
            <person name="Ma J."/>
        </authorList>
    </citation>
    <scope>NUCLEOTIDE SEQUENCE [LARGE SCALE GENOMIC DNA]</scope>
    <source>
        <strain evidence="12">CGMCC 4.7289</strain>
    </source>
</reference>
<dbReference type="InterPro" id="IPR020846">
    <property type="entry name" value="MFS_dom"/>
</dbReference>
<keyword evidence="6 9" id="KW-0812">Transmembrane</keyword>
<evidence type="ECO:0000313" key="11">
    <source>
        <dbReference type="EMBL" id="MFC4131971.1"/>
    </source>
</evidence>
<dbReference type="RefSeq" id="WP_253763521.1">
    <property type="nucleotide sequence ID" value="NZ_JAMZDZ010000001.1"/>
</dbReference>
<feature type="transmembrane region" description="Helical" evidence="9">
    <location>
        <begin position="78"/>
        <end position="95"/>
    </location>
</feature>
<evidence type="ECO:0000256" key="4">
    <source>
        <dbReference type="ARBA" id="ARBA00022475"/>
    </source>
</evidence>
<feature type="transmembrane region" description="Helical" evidence="9">
    <location>
        <begin position="143"/>
        <end position="163"/>
    </location>
</feature>
<evidence type="ECO:0000256" key="3">
    <source>
        <dbReference type="ARBA" id="ARBA00022448"/>
    </source>
</evidence>
<dbReference type="SUPFAM" id="SSF103473">
    <property type="entry name" value="MFS general substrate transporter"/>
    <property type="match status" value="1"/>
</dbReference>
<feature type="transmembrane region" description="Helical" evidence="9">
    <location>
        <begin position="48"/>
        <end position="66"/>
    </location>
</feature>
<keyword evidence="8 9" id="KW-0472">Membrane</keyword>
<keyword evidence="7 9" id="KW-1133">Transmembrane helix</keyword>
<evidence type="ECO:0000256" key="1">
    <source>
        <dbReference type="ARBA" id="ARBA00004651"/>
    </source>
</evidence>
<gene>
    <name evidence="11" type="ORF">ACFOZ4_15280</name>
</gene>
<feature type="transmembrane region" description="Helical" evidence="9">
    <location>
        <begin position="12"/>
        <end position="36"/>
    </location>
</feature>
<organism evidence="11 12">
    <name type="scientific">Hamadaea flava</name>
    <dbReference type="NCBI Taxonomy" id="1742688"/>
    <lineage>
        <taxon>Bacteria</taxon>
        <taxon>Bacillati</taxon>
        <taxon>Actinomycetota</taxon>
        <taxon>Actinomycetes</taxon>
        <taxon>Micromonosporales</taxon>
        <taxon>Micromonosporaceae</taxon>
        <taxon>Hamadaea</taxon>
    </lineage>
</organism>
<keyword evidence="5" id="KW-0762">Sugar transport</keyword>
<sequence length="407" mass="42845">MTAPGGRLGRAMLPFALVFFSVGVSTALVYPFLALFLDSAVHASPLQITMFLIVGPLASVFVASALGRLSDRRAIRRALMLLAAFGGFTAAGLTAVVRDYWLLLVINVTGWALAGALFPQTLAYARQVLDRDRPDRAAMGMSALRTVFSVAWVVGPSLAAFVMKAGGFTWLYALSAAMYGIAGLLVLFRFDKDRPPEADPVQTAGADAAGPLEVSWWTLMATAAGFTLLQAPLTLVSQVLPIYIGRYLGGDVSDTGVILGVCAFLEIPFMLTLGAITTRISVRTVVLAGSCCGVAYFALASAATAVWQLVAAQLLNALFISAVAGVGISYMQGMMPRHPGRATALFTNSFPIGAMLAGPLFGLTQHFGYRTVWPIATGVCAVGLVLLWTTRPTRTAAEPAATEPAVT</sequence>
<protein>
    <submittedName>
        <fullName evidence="11">Sugar efflux transporter</fullName>
    </submittedName>
</protein>
<accession>A0ABV8LLW7</accession>
<evidence type="ECO:0000256" key="7">
    <source>
        <dbReference type="ARBA" id="ARBA00022989"/>
    </source>
</evidence>
<feature type="transmembrane region" description="Helical" evidence="9">
    <location>
        <begin position="169"/>
        <end position="188"/>
    </location>
</feature>
<dbReference type="InterPro" id="IPR036259">
    <property type="entry name" value="MFS_trans_sf"/>
</dbReference>
<dbReference type="CDD" id="cd17471">
    <property type="entry name" value="MFS_Set"/>
    <property type="match status" value="1"/>
</dbReference>
<dbReference type="InterPro" id="IPR011701">
    <property type="entry name" value="MFS"/>
</dbReference>
<keyword evidence="12" id="KW-1185">Reference proteome</keyword>
<evidence type="ECO:0000256" key="2">
    <source>
        <dbReference type="ARBA" id="ARBA00006523"/>
    </source>
</evidence>
<dbReference type="PANTHER" id="PTHR23535:SF2">
    <property type="entry name" value="SUGAR EFFLUX TRANSPORTER A-RELATED"/>
    <property type="match status" value="1"/>
</dbReference>
<name>A0ABV8LLW7_9ACTN</name>
<evidence type="ECO:0000256" key="5">
    <source>
        <dbReference type="ARBA" id="ARBA00022597"/>
    </source>
</evidence>
<comment type="similarity">
    <text evidence="2">Belongs to the major facilitator superfamily. Set transporter family.</text>
</comment>
<feature type="domain" description="Major facilitator superfamily (MFS) profile" evidence="10">
    <location>
        <begin position="11"/>
        <end position="395"/>
    </location>
</feature>
<dbReference type="EMBL" id="JBHSAY010000008">
    <property type="protein sequence ID" value="MFC4131971.1"/>
    <property type="molecule type" value="Genomic_DNA"/>
</dbReference>
<feature type="transmembrane region" description="Helical" evidence="9">
    <location>
        <begin position="101"/>
        <end position="122"/>
    </location>
</feature>
<feature type="transmembrane region" description="Helical" evidence="9">
    <location>
        <begin position="219"/>
        <end position="244"/>
    </location>
</feature>
<comment type="caution">
    <text evidence="11">The sequence shown here is derived from an EMBL/GenBank/DDBJ whole genome shotgun (WGS) entry which is preliminary data.</text>
</comment>
<dbReference type="PROSITE" id="PS50850">
    <property type="entry name" value="MFS"/>
    <property type="match status" value="1"/>
</dbReference>
<keyword evidence="3" id="KW-0813">Transport</keyword>
<feature type="transmembrane region" description="Helical" evidence="9">
    <location>
        <begin position="285"/>
        <end position="307"/>
    </location>
</feature>
<evidence type="ECO:0000256" key="6">
    <source>
        <dbReference type="ARBA" id="ARBA00022692"/>
    </source>
</evidence>
<evidence type="ECO:0000259" key="10">
    <source>
        <dbReference type="PROSITE" id="PS50850"/>
    </source>
</evidence>